<dbReference type="OrthoDB" id="1263883at2"/>
<dbReference type="RefSeq" id="WP_073290346.1">
    <property type="nucleotide sequence ID" value="NZ_FRAV01000002.1"/>
</dbReference>
<dbReference type="Proteomes" id="UP000184364">
    <property type="component" value="Unassembled WGS sequence"/>
</dbReference>
<sequence length="115" mass="13491">MRKIVFISIILLFLSCSKSSDFYSGYIYDKTSNKPLSQVYIKENFKTNYKSTSSDKNGFFKINNDTESLGDLIFILKNYKTDTVVTVWSQNGEKIKYRFVGENHDTLYMSRIYSR</sequence>
<accession>A0A1M6QVP0</accession>
<evidence type="ECO:0000313" key="1">
    <source>
        <dbReference type="EMBL" id="SHK24183.1"/>
    </source>
</evidence>
<reference evidence="2" key="1">
    <citation type="submission" date="2016-11" db="EMBL/GenBank/DDBJ databases">
        <authorList>
            <person name="Varghese N."/>
            <person name="Submissions S."/>
        </authorList>
    </citation>
    <scope>NUCLEOTIDE SEQUENCE [LARGE SCALE GENOMIC DNA]</scope>
    <source>
        <strain evidence="2">DSM 26899</strain>
    </source>
</reference>
<dbReference type="AlphaFoldDB" id="A0A1M6QVP0"/>
<keyword evidence="2" id="KW-1185">Reference proteome</keyword>
<gene>
    <name evidence="1" type="ORF">SAMN05444267_1002105</name>
</gene>
<protein>
    <recommendedName>
        <fullName evidence="3">CarboxypepD_reg-like domain-containing protein</fullName>
    </recommendedName>
</protein>
<proteinExistence type="predicted"/>
<organism evidence="1 2">
    <name type="scientific">Chryseobacterium polytrichastri</name>
    <dbReference type="NCBI Taxonomy" id="1302687"/>
    <lineage>
        <taxon>Bacteria</taxon>
        <taxon>Pseudomonadati</taxon>
        <taxon>Bacteroidota</taxon>
        <taxon>Flavobacteriia</taxon>
        <taxon>Flavobacteriales</taxon>
        <taxon>Weeksellaceae</taxon>
        <taxon>Chryseobacterium group</taxon>
        <taxon>Chryseobacterium</taxon>
    </lineage>
</organism>
<dbReference type="SUPFAM" id="SSF49464">
    <property type="entry name" value="Carboxypeptidase regulatory domain-like"/>
    <property type="match status" value="1"/>
</dbReference>
<evidence type="ECO:0000313" key="2">
    <source>
        <dbReference type="Proteomes" id="UP000184364"/>
    </source>
</evidence>
<dbReference type="EMBL" id="FRAV01000002">
    <property type="protein sequence ID" value="SHK24183.1"/>
    <property type="molecule type" value="Genomic_DNA"/>
</dbReference>
<dbReference type="InterPro" id="IPR008969">
    <property type="entry name" value="CarboxyPept-like_regulatory"/>
</dbReference>
<dbReference type="PROSITE" id="PS51257">
    <property type="entry name" value="PROKAR_LIPOPROTEIN"/>
    <property type="match status" value="1"/>
</dbReference>
<name>A0A1M6QVP0_9FLAO</name>
<evidence type="ECO:0008006" key="3">
    <source>
        <dbReference type="Google" id="ProtNLM"/>
    </source>
</evidence>
<dbReference type="STRING" id="1302687.SAMN05444267_1002105"/>